<feature type="compositionally biased region" description="Basic residues" evidence="1">
    <location>
        <begin position="214"/>
        <end position="223"/>
    </location>
</feature>
<keyword evidence="3" id="KW-1185">Reference proteome</keyword>
<feature type="compositionally biased region" description="Basic residues" evidence="1">
    <location>
        <begin position="253"/>
        <end position="269"/>
    </location>
</feature>
<dbReference type="AlphaFoldDB" id="N6TY28"/>
<feature type="compositionally biased region" description="Basic residues" evidence="1">
    <location>
        <begin position="119"/>
        <end position="129"/>
    </location>
</feature>
<evidence type="ECO:0000313" key="3">
    <source>
        <dbReference type="Proteomes" id="UP000012429"/>
    </source>
</evidence>
<reference evidence="2 3" key="1">
    <citation type="journal article" date="2012" name="BMC Genomics">
        <title>Genomic basis of broad host range and environmental adaptability of Rhizobium tropici CIAT 899 and Rhizobium sp. PRF 81 which are used in inoculants for common bean (Phaseolus vulgaris L.).</title>
        <authorList>
            <person name="Ormeno-Orrillo E."/>
            <person name="Menna P."/>
            <person name="Almeida L.G."/>
            <person name="Ollero F.J."/>
            <person name="Nicolas M.F."/>
            <person name="Pains Rodrigues E."/>
            <person name="Shigueyoshi Nakatani A."/>
            <person name="Silva Batista J.S."/>
            <person name="Oliveira Chueire L.M."/>
            <person name="Souza R.C."/>
            <person name="Ribeiro Vasconcelos A.T."/>
            <person name="Megias M."/>
            <person name="Hungria M."/>
            <person name="Martinez-Romero E."/>
        </authorList>
    </citation>
    <scope>NUCLEOTIDE SEQUENCE [LARGE SCALE GENOMIC DNA]</scope>
    <source>
        <strain evidence="2 3">PRF 81</strain>
    </source>
</reference>
<organism evidence="2 3">
    <name type="scientific">Rhizobium freirei PRF 81</name>
    <dbReference type="NCBI Taxonomy" id="363754"/>
    <lineage>
        <taxon>Bacteria</taxon>
        <taxon>Pseudomonadati</taxon>
        <taxon>Pseudomonadota</taxon>
        <taxon>Alphaproteobacteria</taxon>
        <taxon>Hyphomicrobiales</taxon>
        <taxon>Rhizobiaceae</taxon>
        <taxon>Rhizobium/Agrobacterium group</taxon>
        <taxon>Rhizobium</taxon>
    </lineage>
</organism>
<evidence type="ECO:0000256" key="1">
    <source>
        <dbReference type="SAM" id="MobiDB-lite"/>
    </source>
</evidence>
<feature type="region of interest" description="Disordered" evidence="1">
    <location>
        <begin position="119"/>
        <end position="270"/>
    </location>
</feature>
<dbReference type="STRING" id="363754.RHSP_53726"/>
<proteinExistence type="predicted"/>
<dbReference type="EMBL" id="AQHN01000084">
    <property type="protein sequence ID" value="ENN85319.1"/>
    <property type="molecule type" value="Genomic_DNA"/>
</dbReference>
<gene>
    <name evidence="2" type="ORF">RHSP_53726</name>
</gene>
<accession>N6TY28</accession>
<feature type="compositionally biased region" description="Basic residues" evidence="1">
    <location>
        <begin position="157"/>
        <end position="178"/>
    </location>
</feature>
<protein>
    <submittedName>
        <fullName evidence="2">Uncharacterized protein</fullName>
    </submittedName>
</protein>
<comment type="caution">
    <text evidence="2">The sequence shown here is derived from an EMBL/GenBank/DDBJ whole genome shotgun (WGS) entry which is preliminary data.</text>
</comment>
<name>N6TY28_9HYPH</name>
<feature type="compositionally biased region" description="Basic residues" evidence="1">
    <location>
        <begin position="138"/>
        <end position="147"/>
    </location>
</feature>
<dbReference type="Proteomes" id="UP000012429">
    <property type="component" value="Unassembled WGS sequence"/>
</dbReference>
<evidence type="ECO:0000313" key="2">
    <source>
        <dbReference type="EMBL" id="ENN85319.1"/>
    </source>
</evidence>
<sequence>MPPDRLGAFYGSQFSFAAHRFLRDAGRRKPNRRHDRGSLSPSWSRLAIYQLRGRARGIGGCRARRPRHGLDGLQLLASSQGGGDRAFGRARSIRPYYWRGQHRRAPRWSVDRRKYRRKRFCRRTARNHRPGGQACRAARSRRRGQGRRRGDGTGRSSRNHSRQSQRPSRRGGRRRHRRTDAGTRALSALGRPLPRTGGHGHPHQRHVDRPVSGCRRRAGHRVRQPALRHCGGRRHSEPAADAVPQTGAGTGMPHRRWPRNAGQPRRHRHSLLDRDRCRRRCYAQGSGRSWIMSGHAEYGSSRCSPVQIYASNWVADATTWDRDILQVHQFEVSWAVVTQLSNFDMPARLLAFPIQQLNVRERASSVAVYAT</sequence>
<dbReference type="PATRIC" id="fig|363754.4.peg.5406"/>